<organism evidence="1 2">
    <name type="scientific">Actinomadura fibrosa</name>
    <dbReference type="NCBI Taxonomy" id="111802"/>
    <lineage>
        <taxon>Bacteria</taxon>
        <taxon>Bacillati</taxon>
        <taxon>Actinomycetota</taxon>
        <taxon>Actinomycetes</taxon>
        <taxon>Streptosporangiales</taxon>
        <taxon>Thermomonosporaceae</taxon>
        <taxon>Actinomadura</taxon>
    </lineage>
</organism>
<dbReference type="SUPFAM" id="SSF48452">
    <property type="entry name" value="TPR-like"/>
    <property type="match status" value="1"/>
</dbReference>
<protein>
    <submittedName>
        <fullName evidence="1">Helix-turn-helix domain-containing protein</fullName>
    </submittedName>
</protein>
<proteinExistence type="predicted"/>
<dbReference type="CDD" id="cd00093">
    <property type="entry name" value="HTH_XRE"/>
    <property type="match status" value="1"/>
</dbReference>
<dbReference type="Proteomes" id="UP001597063">
    <property type="component" value="Unassembled WGS sequence"/>
</dbReference>
<gene>
    <name evidence="1" type="ORF">ACFQZM_15550</name>
</gene>
<keyword evidence="2" id="KW-1185">Reference proteome</keyword>
<evidence type="ECO:0000313" key="2">
    <source>
        <dbReference type="Proteomes" id="UP001597063"/>
    </source>
</evidence>
<evidence type="ECO:0000313" key="1">
    <source>
        <dbReference type="EMBL" id="MFD0685919.1"/>
    </source>
</evidence>
<dbReference type="InterPro" id="IPR001387">
    <property type="entry name" value="Cro/C1-type_HTH"/>
</dbReference>
<accession>A0ABW2XIS9</accession>
<reference evidence="2" key="1">
    <citation type="journal article" date="2019" name="Int. J. Syst. Evol. Microbiol.">
        <title>The Global Catalogue of Microorganisms (GCM) 10K type strain sequencing project: providing services to taxonomists for standard genome sequencing and annotation.</title>
        <authorList>
            <consortium name="The Broad Institute Genomics Platform"/>
            <consortium name="The Broad Institute Genome Sequencing Center for Infectious Disease"/>
            <person name="Wu L."/>
            <person name="Ma J."/>
        </authorList>
    </citation>
    <scope>NUCLEOTIDE SEQUENCE [LARGE SCALE GENOMIC DNA]</scope>
    <source>
        <strain evidence="2">JCM 9371</strain>
    </source>
</reference>
<sequence>MALGKRTVGARLREVREAPPYWSRAEMARRLRAAADPRDLPGLPHVASLTDQIKQWESGKWTPSPRYRALYARATGHPEAALFGGHEANVTWELAGTVTDDDEERLTLVAARPARLDASALDALATVLAGQRRLEDVVGPAALLAPVAGQLDAITAMLRGATGPLRDRLGRIVAEWTVYAGWLHAALRQDAKALALFGDGEELADEFDDGTVAAVATSFRGYVARQRSRPRAVVRAAGAAMATPGVHPVQQTYDRLQAAQGLAALGQVDQARRLLDQAAERAADGVEPPPPVYWYSTPFFQLNIGVVHRDLGEYADAAALLDEGLRNIPVDQAGAEWLDEYKTALEDARART</sequence>
<dbReference type="InterPro" id="IPR011990">
    <property type="entry name" value="TPR-like_helical_dom_sf"/>
</dbReference>
<dbReference type="EMBL" id="JBHTGP010000006">
    <property type="protein sequence ID" value="MFD0685919.1"/>
    <property type="molecule type" value="Genomic_DNA"/>
</dbReference>
<name>A0ABW2XIS9_9ACTN</name>
<dbReference type="Gene3D" id="1.25.40.10">
    <property type="entry name" value="Tetratricopeptide repeat domain"/>
    <property type="match status" value="1"/>
</dbReference>
<dbReference type="RefSeq" id="WP_131755329.1">
    <property type="nucleotide sequence ID" value="NZ_CAACUY010000004.1"/>
</dbReference>
<comment type="caution">
    <text evidence="1">The sequence shown here is derived from an EMBL/GenBank/DDBJ whole genome shotgun (WGS) entry which is preliminary data.</text>
</comment>